<organism evidence="1 3">
    <name type="scientific">Aquisalinus luteolus</name>
    <dbReference type="NCBI Taxonomy" id="1566827"/>
    <lineage>
        <taxon>Bacteria</taxon>
        <taxon>Pseudomonadati</taxon>
        <taxon>Pseudomonadota</taxon>
        <taxon>Alphaproteobacteria</taxon>
        <taxon>Parvularculales</taxon>
        <taxon>Parvularculaceae</taxon>
        <taxon>Aquisalinus</taxon>
    </lineage>
</organism>
<reference evidence="2 4" key="2">
    <citation type="submission" date="2020-02" db="EMBL/GenBank/DDBJ databases">
        <title>Genome sequence of Parvularcula flava strain NH6-79.</title>
        <authorList>
            <person name="Abdul Karim M.H."/>
            <person name="Lam M.Q."/>
            <person name="Chen S.J."/>
            <person name="Yahya A."/>
            <person name="Shahir S."/>
            <person name="Shamsir M.S."/>
            <person name="Chong C.S."/>
        </authorList>
    </citation>
    <scope>NUCLEOTIDE SEQUENCE [LARGE SCALE GENOMIC DNA]</scope>
    <source>
        <strain evidence="2 4">NH6-79</strain>
    </source>
</reference>
<gene>
    <name evidence="2" type="ORF">FF098_014915</name>
    <name evidence="1" type="ORF">GCM10011355_27130</name>
</gene>
<dbReference type="AlphaFoldDB" id="A0A8J3A3B8"/>
<dbReference type="EMBL" id="BMGZ01000003">
    <property type="protein sequence ID" value="GGH99960.1"/>
    <property type="molecule type" value="Genomic_DNA"/>
</dbReference>
<reference evidence="1" key="3">
    <citation type="submission" date="2020-09" db="EMBL/GenBank/DDBJ databases">
        <authorList>
            <person name="Sun Q."/>
            <person name="Zhou Y."/>
        </authorList>
    </citation>
    <scope>NUCLEOTIDE SEQUENCE</scope>
    <source>
        <strain evidence="1">CGMCC 1.14984</strain>
    </source>
</reference>
<dbReference type="EMBL" id="VCJR02000003">
    <property type="protein sequence ID" value="NHK29210.1"/>
    <property type="molecule type" value="Genomic_DNA"/>
</dbReference>
<evidence type="ECO:0000313" key="2">
    <source>
        <dbReference type="EMBL" id="NHK29210.1"/>
    </source>
</evidence>
<name>A0A8J3A3B8_9PROT</name>
<dbReference type="Proteomes" id="UP000818603">
    <property type="component" value="Unassembled WGS sequence"/>
</dbReference>
<dbReference type="RefSeq" id="WP_155142007.1">
    <property type="nucleotide sequence ID" value="NZ_BMGZ01000003.1"/>
</dbReference>
<sequence length="75" mass="8479">MDDEEQQVIAIQRSLYYTPETDEARRLTAMDYALAFATTQSVKPVELASEIEQFLRQGNSRTDNTKLKAIKGGKP</sequence>
<evidence type="ECO:0000313" key="1">
    <source>
        <dbReference type="EMBL" id="GGH99960.1"/>
    </source>
</evidence>
<protein>
    <submittedName>
        <fullName evidence="1">Uncharacterized protein</fullName>
    </submittedName>
</protein>
<dbReference type="Proteomes" id="UP000621856">
    <property type="component" value="Unassembled WGS sequence"/>
</dbReference>
<proteinExistence type="predicted"/>
<reference evidence="1" key="1">
    <citation type="journal article" date="2014" name="Int. J. Syst. Evol. Microbiol.">
        <title>Complete genome sequence of Corynebacterium casei LMG S-19264T (=DSM 44701T), isolated from a smear-ripened cheese.</title>
        <authorList>
            <consortium name="US DOE Joint Genome Institute (JGI-PGF)"/>
            <person name="Walter F."/>
            <person name="Albersmeier A."/>
            <person name="Kalinowski J."/>
            <person name="Ruckert C."/>
        </authorList>
    </citation>
    <scope>NUCLEOTIDE SEQUENCE</scope>
    <source>
        <strain evidence="1">CGMCC 1.14984</strain>
    </source>
</reference>
<evidence type="ECO:0000313" key="4">
    <source>
        <dbReference type="Proteomes" id="UP000818603"/>
    </source>
</evidence>
<accession>A0A8J3A3B8</accession>
<evidence type="ECO:0000313" key="3">
    <source>
        <dbReference type="Proteomes" id="UP000621856"/>
    </source>
</evidence>
<keyword evidence="4" id="KW-1185">Reference proteome</keyword>
<comment type="caution">
    <text evidence="1">The sequence shown here is derived from an EMBL/GenBank/DDBJ whole genome shotgun (WGS) entry which is preliminary data.</text>
</comment>